<proteinExistence type="predicted"/>
<gene>
    <name evidence="1" type="ORF">TorRG33x02_321310</name>
</gene>
<reference evidence="2" key="1">
    <citation type="submission" date="2016-06" db="EMBL/GenBank/DDBJ databases">
        <title>Parallel loss of symbiosis genes in relatives of nitrogen-fixing non-legume Parasponia.</title>
        <authorList>
            <person name="Van Velzen R."/>
            <person name="Holmer R."/>
            <person name="Bu F."/>
            <person name="Rutten L."/>
            <person name="Van Zeijl A."/>
            <person name="Liu W."/>
            <person name="Santuari L."/>
            <person name="Cao Q."/>
            <person name="Sharma T."/>
            <person name="Shen D."/>
            <person name="Roswanjaya Y."/>
            <person name="Wardhani T."/>
            <person name="Kalhor M.S."/>
            <person name="Jansen J."/>
            <person name="Van den Hoogen J."/>
            <person name="Gungor B."/>
            <person name="Hartog M."/>
            <person name="Hontelez J."/>
            <person name="Verver J."/>
            <person name="Yang W.-C."/>
            <person name="Schijlen E."/>
            <person name="Repin R."/>
            <person name="Schilthuizen M."/>
            <person name="Schranz E."/>
            <person name="Heidstra R."/>
            <person name="Miyata K."/>
            <person name="Fedorova E."/>
            <person name="Kohlen W."/>
            <person name="Bisseling T."/>
            <person name="Smit S."/>
            <person name="Geurts R."/>
        </authorList>
    </citation>
    <scope>NUCLEOTIDE SEQUENCE [LARGE SCALE GENOMIC DNA]</scope>
    <source>
        <strain evidence="2">cv. RG33-2</strain>
    </source>
</reference>
<accession>A0A2P5BH65</accession>
<evidence type="ECO:0000313" key="2">
    <source>
        <dbReference type="Proteomes" id="UP000237000"/>
    </source>
</evidence>
<protein>
    <submittedName>
        <fullName evidence="1">Uncharacterized protein</fullName>
    </submittedName>
</protein>
<comment type="caution">
    <text evidence="1">The sequence shown here is derived from an EMBL/GenBank/DDBJ whole genome shotgun (WGS) entry which is preliminary data.</text>
</comment>
<dbReference type="AlphaFoldDB" id="A0A2P5BH65"/>
<organism evidence="1 2">
    <name type="scientific">Trema orientale</name>
    <name type="common">Charcoal tree</name>
    <name type="synonym">Celtis orientalis</name>
    <dbReference type="NCBI Taxonomy" id="63057"/>
    <lineage>
        <taxon>Eukaryota</taxon>
        <taxon>Viridiplantae</taxon>
        <taxon>Streptophyta</taxon>
        <taxon>Embryophyta</taxon>
        <taxon>Tracheophyta</taxon>
        <taxon>Spermatophyta</taxon>
        <taxon>Magnoliopsida</taxon>
        <taxon>eudicotyledons</taxon>
        <taxon>Gunneridae</taxon>
        <taxon>Pentapetalae</taxon>
        <taxon>rosids</taxon>
        <taxon>fabids</taxon>
        <taxon>Rosales</taxon>
        <taxon>Cannabaceae</taxon>
        <taxon>Trema</taxon>
    </lineage>
</organism>
<keyword evidence="2" id="KW-1185">Reference proteome</keyword>
<dbReference type="InParanoid" id="A0A2P5BH65"/>
<sequence length="142" mass="16680">MEVWRAFPYGVGSLGVNTTLVQMGRIILSFRSSWKFVLSCREEFLKHVKFKVGDGRRVRFREGPWIGNHILVKRFYSLYKTTESKNVNVCSIRDIKTSNTAGRFLWDFRFSRNLNNREAKQFSDLISLLELVNDQNNIPDKQ</sequence>
<dbReference type="Proteomes" id="UP000237000">
    <property type="component" value="Unassembled WGS sequence"/>
</dbReference>
<dbReference type="OrthoDB" id="245150at2759"/>
<evidence type="ECO:0000313" key="1">
    <source>
        <dbReference type="EMBL" id="PON48120.1"/>
    </source>
</evidence>
<dbReference type="EMBL" id="JXTC01000522">
    <property type="protein sequence ID" value="PON48120.1"/>
    <property type="molecule type" value="Genomic_DNA"/>
</dbReference>
<name>A0A2P5BH65_TREOI</name>